<comment type="caution">
    <text evidence="1">The sequence shown here is derived from an EMBL/GenBank/DDBJ whole genome shotgun (WGS) entry which is preliminary data.</text>
</comment>
<gene>
    <name evidence="1" type="ORF">SPARVUS_LOCUS10796658</name>
</gene>
<keyword evidence="2" id="KW-1185">Reference proteome</keyword>
<sequence>MLSPDKTYGVESLCTCSVWCVLLESFSSSSWESDQHRAKQHSPDRGQGFCILLEQNEN</sequence>
<dbReference type="EMBL" id="CATNWA010015987">
    <property type="protein sequence ID" value="CAI9588728.1"/>
    <property type="molecule type" value="Genomic_DNA"/>
</dbReference>
<proteinExistence type="predicted"/>
<evidence type="ECO:0000313" key="2">
    <source>
        <dbReference type="Proteomes" id="UP001162483"/>
    </source>
</evidence>
<evidence type="ECO:0000313" key="1">
    <source>
        <dbReference type="EMBL" id="CAI9588728.1"/>
    </source>
</evidence>
<accession>A0ABN9EW06</accession>
<dbReference type="Proteomes" id="UP001162483">
    <property type="component" value="Unassembled WGS sequence"/>
</dbReference>
<protein>
    <submittedName>
        <fullName evidence="1">Uncharacterized protein</fullName>
    </submittedName>
</protein>
<organism evidence="1 2">
    <name type="scientific">Staurois parvus</name>
    <dbReference type="NCBI Taxonomy" id="386267"/>
    <lineage>
        <taxon>Eukaryota</taxon>
        <taxon>Metazoa</taxon>
        <taxon>Chordata</taxon>
        <taxon>Craniata</taxon>
        <taxon>Vertebrata</taxon>
        <taxon>Euteleostomi</taxon>
        <taxon>Amphibia</taxon>
        <taxon>Batrachia</taxon>
        <taxon>Anura</taxon>
        <taxon>Neobatrachia</taxon>
        <taxon>Ranoidea</taxon>
        <taxon>Ranidae</taxon>
        <taxon>Staurois</taxon>
    </lineage>
</organism>
<name>A0ABN9EW06_9NEOB</name>
<reference evidence="1" key="1">
    <citation type="submission" date="2023-05" db="EMBL/GenBank/DDBJ databases">
        <authorList>
            <person name="Stuckert A."/>
        </authorList>
    </citation>
    <scope>NUCLEOTIDE SEQUENCE</scope>
</reference>